<dbReference type="PRINTS" id="PR00714">
    <property type="entry name" value="MAN6PISMRASE"/>
</dbReference>
<reference evidence="10 11" key="1">
    <citation type="submission" date="2020-03" db="EMBL/GenBank/DDBJ databases">
        <title>WGS of the type strain of Planosporangium spp.</title>
        <authorList>
            <person name="Thawai C."/>
        </authorList>
    </citation>
    <scope>NUCLEOTIDE SEQUENCE [LARGE SCALE GENOMIC DNA]</scope>
    <source>
        <strain evidence="10 11">TBRC 5610</strain>
    </source>
</reference>
<evidence type="ECO:0000256" key="1">
    <source>
        <dbReference type="ARBA" id="ARBA00000757"/>
    </source>
</evidence>
<evidence type="ECO:0000313" key="11">
    <source>
        <dbReference type="Proteomes" id="UP000722989"/>
    </source>
</evidence>
<dbReference type="CDD" id="cd07011">
    <property type="entry name" value="cupin_PMI_type_I_N"/>
    <property type="match status" value="1"/>
</dbReference>
<protein>
    <recommendedName>
        <fullName evidence="4">mannose-6-phosphate isomerase</fullName>
        <ecNumber evidence="4">5.3.1.8</ecNumber>
    </recommendedName>
</protein>
<evidence type="ECO:0000256" key="5">
    <source>
        <dbReference type="ARBA" id="ARBA00022723"/>
    </source>
</evidence>
<evidence type="ECO:0000313" key="10">
    <source>
        <dbReference type="EMBL" id="NJC71533.1"/>
    </source>
</evidence>
<comment type="similarity">
    <text evidence="3">Belongs to the mannose-6-phosphate isomerase type 1 family.</text>
</comment>
<keyword evidence="5" id="KW-0479">Metal-binding</keyword>
<dbReference type="PIRSF" id="PIRSF001480">
    <property type="entry name" value="Mannose-6-phosphate_isomerase"/>
    <property type="match status" value="1"/>
</dbReference>
<dbReference type="InterPro" id="IPR016305">
    <property type="entry name" value="Mannose-6-P_Isomerase"/>
</dbReference>
<keyword evidence="7 10" id="KW-0413">Isomerase</keyword>
<keyword evidence="11" id="KW-1185">Reference proteome</keyword>
<evidence type="ECO:0000256" key="6">
    <source>
        <dbReference type="ARBA" id="ARBA00022833"/>
    </source>
</evidence>
<dbReference type="EMBL" id="JAATVY010000012">
    <property type="protein sequence ID" value="NJC71533.1"/>
    <property type="molecule type" value="Genomic_DNA"/>
</dbReference>
<dbReference type="RefSeq" id="WP_167926441.1">
    <property type="nucleotide sequence ID" value="NZ_JAATVY010000012.1"/>
</dbReference>
<evidence type="ECO:0000256" key="8">
    <source>
        <dbReference type="SAM" id="MobiDB-lite"/>
    </source>
</evidence>
<organism evidence="10 11">
    <name type="scientific">Planosporangium thailandense</name>
    <dbReference type="NCBI Taxonomy" id="765197"/>
    <lineage>
        <taxon>Bacteria</taxon>
        <taxon>Bacillati</taxon>
        <taxon>Actinomycetota</taxon>
        <taxon>Actinomycetes</taxon>
        <taxon>Micromonosporales</taxon>
        <taxon>Micromonosporaceae</taxon>
        <taxon>Planosporangium</taxon>
    </lineage>
</organism>
<dbReference type="NCBIfam" id="TIGR00218">
    <property type="entry name" value="manA"/>
    <property type="match status" value="1"/>
</dbReference>
<name>A0ABX0XZQ2_9ACTN</name>
<dbReference type="InterPro" id="IPR001250">
    <property type="entry name" value="Man6P_Isoase-1"/>
</dbReference>
<feature type="region of interest" description="Disordered" evidence="8">
    <location>
        <begin position="101"/>
        <end position="120"/>
    </location>
</feature>
<comment type="cofactor">
    <cofactor evidence="2">
        <name>Zn(2+)</name>
        <dbReference type="ChEBI" id="CHEBI:29105"/>
    </cofactor>
</comment>
<dbReference type="Gene3D" id="1.10.441.10">
    <property type="entry name" value="Phosphomannose Isomerase, domain 2"/>
    <property type="match status" value="1"/>
</dbReference>
<dbReference type="Gene3D" id="2.60.120.10">
    <property type="entry name" value="Jelly Rolls"/>
    <property type="match status" value="2"/>
</dbReference>
<evidence type="ECO:0000256" key="3">
    <source>
        <dbReference type="ARBA" id="ARBA00010772"/>
    </source>
</evidence>
<evidence type="ECO:0000259" key="9">
    <source>
        <dbReference type="Pfam" id="PF20511"/>
    </source>
</evidence>
<dbReference type="GO" id="GO:0004476">
    <property type="term" value="F:mannose-6-phosphate isomerase activity"/>
    <property type="evidence" value="ECO:0007669"/>
    <property type="project" value="UniProtKB-EC"/>
</dbReference>
<dbReference type="InterPro" id="IPR014710">
    <property type="entry name" value="RmlC-like_jellyroll"/>
</dbReference>
<dbReference type="Proteomes" id="UP000722989">
    <property type="component" value="Unassembled WGS sequence"/>
</dbReference>
<feature type="compositionally biased region" description="Basic and acidic residues" evidence="8">
    <location>
        <begin position="110"/>
        <end position="120"/>
    </location>
</feature>
<feature type="domain" description="Phosphomannose isomerase type I catalytic" evidence="9">
    <location>
        <begin position="3"/>
        <end position="145"/>
    </location>
</feature>
<dbReference type="SUPFAM" id="SSF51182">
    <property type="entry name" value="RmlC-like cupins"/>
    <property type="match status" value="1"/>
</dbReference>
<proteinExistence type="inferred from homology"/>
<dbReference type="Pfam" id="PF20511">
    <property type="entry name" value="PMI_typeI_cat"/>
    <property type="match status" value="1"/>
</dbReference>
<gene>
    <name evidence="10" type="primary">manA</name>
    <name evidence="10" type="ORF">HC031_17670</name>
</gene>
<comment type="caution">
    <text evidence="10">The sequence shown here is derived from an EMBL/GenBank/DDBJ whole genome shotgun (WGS) entry which is preliminary data.</text>
</comment>
<dbReference type="InterPro" id="IPR046457">
    <property type="entry name" value="PMI_typeI_cat"/>
</dbReference>
<dbReference type="InterPro" id="IPR011051">
    <property type="entry name" value="RmlC_Cupin_sf"/>
</dbReference>
<evidence type="ECO:0000256" key="4">
    <source>
        <dbReference type="ARBA" id="ARBA00011956"/>
    </source>
</evidence>
<dbReference type="PANTHER" id="PTHR10309">
    <property type="entry name" value="MANNOSE-6-PHOSPHATE ISOMERASE"/>
    <property type="match status" value="1"/>
</dbReference>
<evidence type="ECO:0000256" key="7">
    <source>
        <dbReference type="ARBA" id="ARBA00023235"/>
    </source>
</evidence>
<accession>A0ABX0XZQ2</accession>
<dbReference type="EC" id="5.3.1.8" evidence="4"/>
<comment type="catalytic activity">
    <reaction evidence="1">
        <text>D-mannose 6-phosphate = D-fructose 6-phosphate</text>
        <dbReference type="Rhea" id="RHEA:12356"/>
        <dbReference type="ChEBI" id="CHEBI:58735"/>
        <dbReference type="ChEBI" id="CHEBI:61527"/>
        <dbReference type="EC" id="5.3.1.8"/>
    </reaction>
</comment>
<evidence type="ECO:0000256" key="2">
    <source>
        <dbReference type="ARBA" id="ARBA00001947"/>
    </source>
</evidence>
<keyword evidence="6" id="KW-0862">Zinc</keyword>
<sequence length="388" mass="40402">MEPLDNPIRPYAWGSRTAIAELQGRPAPTEQPEAELWMGAHPDSPSTVGGVALTARIEGDPVGVLGADTVARFGPRLPFLLKVLAAAEPLSLQAHPDSAQAAAGFEAEEAAGKPRDAADRNYRDRYHKPELMVAVEPCEALCGFRDPAVSADVLAGLRVAALAPTVDALRAGEPGVALRDAVTGLLALGDSDRKALVADVVAAARAGSGPDLIVTLGQRYPTDLGVVLATLLNHVRLEPGEAIWMPAGNMHAYLRGTGVEIMAGSDNVLRGGLTSKHMDVAELLRVLRFEVLADPVVRPRPLGPGLVTWPTPVEDFALHRAELAGGRVTLPGHGPRIVFCLRGEVRVDDGSGEVVLTGGQAAFGAAGRTASVAGSGEVYQATVAEAGR</sequence>
<dbReference type="PANTHER" id="PTHR10309:SF0">
    <property type="entry name" value="MANNOSE-6-PHOSPHATE ISOMERASE"/>
    <property type="match status" value="1"/>
</dbReference>